<evidence type="ECO:0000259" key="5">
    <source>
        <dbReference type="Pfam" id="PF04802"/>
    </source>
</evidence>
<feature type="compositionally biased region" description="Acidic residues" evidence="4">
    <location>
        <begin position="805"/>
        <end position="818"/>
    </location>
</feature>
<protein>
    <recommendedName>
        <fullName evidence="9">Serine/threonine-protein phosphatase 4 regulatory subunit 3-like central domain-containing protein</fullName>
    </recommendedName>
</protein>
<name>A0ABD3WMJ8_SINWO</name>
<dbReference type="InterPro" id="IPR051137">
    <property type="entry name" value="PP4R3-like"/>
</dbReference>
<evidence type="ECO:0000256" key="2">
    <source>
        <dbReference type="ARBA" id="ARBA00008809"/>
    </source>
</evidence>
<comment type="caution">
    <text evidence="7">The sequence shown here is derived from an EMBL/GenBank/DDBJ whole genome shotgun (WGS) entry which is preliminary data.</text>
</comment>
<dbReference type="Proteomes" id="UP001634394">
    <property type="component" value="Unassembled WGS sequence"/>
</dbReference>
<dbReference type="Pfam" id="PF22972">
    <property type="entry name" value="EVH1_PP4R3"/>
    <property type="match status" value="1"/>
</dbReference>
<evidence type="ECO:0000256" key="4">
    <source>
        <dbReference type="SAM" id="MobiDB-lite"/>
    </source>
</evidence>
<organism evidence="7 8">
    <name type="scientific">Sinanodonta woodiana</name>
    <name type="common">Chinese pond mussel</name>
    <name type="synonym">Anodonta woodiana</name>
    <dbReference type="NCBI Taxonomy" id="1069815"/>
    <lineage>
        <taxon>Eukaryota</taxon>
        <taxon>Metazoa</taxon>
        <taxon>Spiralia</taxon>
        <taxon>Lophotrochozoa</taxon>
        <taxon>Mollusca</taxon>
        <taxon>Bivalvia</taxon>
        <taxon>Autobranchia</taxon>
        <taxon>Heteroconchia</taxon>
        <taxon>Palaeoheterodonta</taxon>
        <taxon>Unionida</taxon>
        <taxon>Unionoidea</taxon>
        <taxon>Unionidae</taxon>
        <taxon>Unioninae</taxon>
        <taxon>Sinanodonta</taxon>
    </lineage>
</organism>
<dbReference type="InterPro" id="IPR055236">
    <property type="entry name" value="EVH1_PP4R3"/>
</dbReference>
<dbReference type="PANTHER" id="PTHR23318:SF0">
    <property type="entry name" value="SERINE_THREONINE-PROTEIN PHOSPHATASE 4 REGULATORY SUBUNIT 3"/>
    <property type="match status" value="1"/>
</dbReference>
<evidence type="ECO:0000256" key="1">
    <source>
        <dbReference type="ARBA" id="ARBA00004123"/>
    </source>
</evidence>
<keyword evidence="8" id="KW-1185">Reference proteome</keyword>
<comment type="subcellular location">
    <subcellularLocation>
        <location evidence="1">Nucleus</location>
    </subcellularLocation>
</comment>
<feature type="region of interest" description="Disordered" evidence="4">
    <location>
        <begin position="711"/>
        <end position="831"/>
    </location>
</feature>
<evidence type="ECO:0008006" key="9">
    <source>
        <dbReference type="Google" id="ProtNLM"/>
    </source>
</evidence>
<dbReference type="SUPFAM" id="SSF50729">
    <property type="entry name" value="PH domain-like"/>
    <property type="match status" value="1"/>
</dbReference>
<dbReference type="Gene3D" id="2.30.29.30">
    <property type="entry name" value="Pleckstrin-homology domain (PH domain)/Phosphotyrosine-binding domain (PTB)"/>
    <property type="match status" value="1"/>
</dbReference>
<dbReference type="Pfam" id="PF04802">
    <property type="entry name" value="PP4R3"/>
    <property type="match status" value="1"/>
</dbReference>
<feature type="domain" description="Serine/threonine-protein phosphatase 4 regulatory subunit 3-like central" evidence="5">
    <location>
        <begin position="146"/>
        <end position="636"/>
    </location>
</feature>
<proteinExistence type="inferred from homology"/>
<dbReference type="SUPFAM" id="SSF48371">
    <property type="entry name" value="ARM repeat"/>
    <property type="match status" value="1"/>
</dbReference>
<evidence type="ECO:0000313" key="8">
    <source>
        <dbReference type="Proteomes" id="UP001634394"/>
    </source>
</evidence>
<dbReference type="InterPro" id="IPR016024">
    <property type="entry name" value="ARM-type_fold"/>
</dbReference>
<accession>A0ABD3WMJ8</accession>
<evidence type="ECO:0000259" key="6">
    <source>
        <dbReference type="Pfam" id="PF22972"/>
    </source>
</evidence>
<sequence length="831" mass="95291">MADTSTRRRVKLYMLNEDRQWDDRGTGHVSSAYVERLKGMSLLVRSETDGSILLESKIQPDTAYQKQQETLIVWSEADNYDLALSFQEKAGCDEIWEKICQVQGKDPSVDITQDIIEESEDERFDEMPDAAPPIELPPCELSKLEEISELCSSVLPSPIRREKLAVAIENDGYIKKLIDLFHMCEDLENFDGLHHLYEIFKSIFLLNKNALFEILFAEDTIFDVVGVLEYDPSLPQPAKHREYLQSTAKFKEVIPITNQELLHKIHQTYRVQYIQDVILPTPSVFEENMLSTLSSFIFFNKVEIVGMIQEDEKFLTTLFTQLTEDETDDGVRRNLILFLKEFCTFSQTLQPQRRESFFKTLSNLGVLSAVEIILGLDDDKMKSAAIDIFSYIVEFSPSMVREFILKEGQSQDDDDLLINLVIEQMINDTDPELGGAVQLMGTIRLLIDPENMLATANKIEKTEFLSFFYKHSMHVLTAPLFANTADDKPSKDDFQSAQLLSLILELLTFSVEHHTYHIKNYVISKDLLRRVLVLLRSNHAFLALSALRFMRKVVGLKEDFYNRYIIKNNLFKMVVDAFRANGRKYNLLNSAMIELFDFIRYEDIKSLCCHIVESHIKDLEEIDYVNTFKLLKKRFDMHMDHTEEKSVIDSTTNSLLLNSRFRRENRALEDEEEMWFDQEEDVEDGENIVPMSDALKRKLESDFDQINRMFENRRAKDQSEIKESPPRLNNKNSINISLKSSALTSPNNSPGAPGSPNSPSSPTRTGTPCPTPNTSPNSPLSSREEKVNSAVSTAKRPGLIGLVDYPDEDSDEEEEDPDTLGPSAKRQRLAT</sequence>
<comment type="similarity">
    <text evidence="2">Belongs to the SMEK family.</text>
</comment>
<dbReference type="InterPro" id="IPR011993">
    <property type="entry name" value="PH-like_dom_sf"/>
</dbReference>
<dbReference type="GO" id="GO:0005634">
    <property type="term" value="C:nucleus"/>
    <property type="evidence" value="ECO:0007669"/>
    <property type="project" value="UniProtKB-SubCell"/>
</dbReference>
<feature type="domain" description="PP4R3 EVH1-like" evidence="6">
    <location>
        <begin position="7"/>
        <end position="103"/>
    </location>
</feature>
<dbReference type="PANTHER" id="PTHR23318">
    <property type="entry name" value="ATP SYNTHASE GAMMA-RELATED"/>
    <property type="match status" value="1"/>
</dbReference>
<evidence type="ECO:0000313" key="7">
    <source>
        <dbReference type="EMBL" id="KAL3874695.1"/>
    </source>
</evidence>
<feature type="compositionally biased region" description="Low complexity" evidence="4">
    <location>
        <begin position="728"/>
        <end position="781"/>
    </location>
</feature>
<dbReference type="AlphaFoldDB" id="A0ABD3WMJ8"/>
<reference evidence="7 8" key="1">
    <citation type="submission" date="2024-11" db="EMBL/GenBank/DDBJ databases">
        <title>Chromosome-level genome assembly of the freshwater bivalve Anodonta woodiana.</title>
        <authorList>
            <person name="Chen X."/>
        </authorList>
    </citation>
    <scope>NUCLEOTIDE SEQUENCE [LARGE SCALE GENOMIC DNA]</scope>
    <source>
        <strain evidence="7">MN2024</strain>
        <tissue evidence="7">Gills</tissue>
    </source>
</reference>
<gene>
    <name evidence="7" type="ORF">ACJMK2_037670</name>
</gene>
<dbReference type="EMBL" id="JBJQND010000006">
    <property type="protein sequence ID" value="KAL3874695.1"/>
    <property type="molecule type" value="Genomic_DNA"/>
</dbReference>
<keyword evidence="3" id="KW-0539">Nucleus</keyword>
<feature type="compositionally biased region" description="Basic and acidic residues" evidence="4">
    <location>
        <begin position="711"/>
        <end position="725"/>
    </location>
</feature>
<evidence type="ECO:0000256" key="3">
    <source>
        <dbReference type="ARBA" id="ARBA00023242"/>
    </source>
</evidence>
<dbReference type="FunFam" id="2.30.29.30:FF:000051">
    <property type="entry name" value="Serine/threonine-protein phosphatase 4 regulatory subunit 3B"/>
    <property type="match status" value="1"/>
</dbReference>
<dbReference type="InterPro" id="IPR006887">
    <property type="entry name" value="P4R3-like_central_dom"/>
</dbReference>